<protein>
    <submittedName>
        <fullName evidence="2">Uncharacterized protein</fullName>
    </submittedName>
</protein>
<feature type="transmembrane region" description="Helical" evidence="1">
    <location>
        <begin position="45"/>
        <end position="65"/>
    </location>
</feature>
<dbReference type="EMBL" id="JACHMY010000001">
    <property type="protein sequence ID" value="MBB5837177.1"/>
    <property type="molecule type" value="Genomic_DNA"/>
</dbReference>
<dbReference type="Proteomes" id="UP000549971">
    <property type="component" value="Unassembled WGS sequence"/>
</dbReference>
<proteinExistence type="predicted"/>
<organism evidence="2 3">
    <name type="scientific">Kribbella italica</name>
    <dbReference type="NCBI Taxonomy" id="1540520"/>
    <lineage>
        <taxon>Bacteria</taxon>
        <taxon>Bacillati</taxon>
        <taxon>Actinomycetota</taxon>
        <taxon>Actinomycetes</taxon>
        <taxon>Propionibacteriales</taxon>
        <taxon>Kribbellaceae</taxon>
        <taxon>Kribbella</taxon>
    </lineage>
</organism>
<dbReference type="RefSeq" id="WP_184807060.1">
    <property type="nucleotide sequence ID" value="NZ_JACHMY010000001.1"/>
</dbReference>
<name>A0A7W9J8N7_9ACTN</name>
<evidence type="ECO:0000313" key="3">
    <source>
        <dbReference type="Proteomes" id="UP000549971"/>
    </source>
</evidence>
<accession>A0A7W9J8N7</accession>
<sequence>MSAFRLLEPVKEHEMFAIIAAVIFGLALILDWANATVSDAFTPQTLLMAGLLCLALHLAGIGASAKWGRRR</sequence>
<dbReference type="AlphaFoldDB" id="A0A7W9J8N7"/>
<comment type="caution">
    <text evidence="2">The sequence shown here is derived from an EMBL/GenBank/DDBJ whole genome shotgun (WGS) entry which is preliminary data.</text>
</comment>
<keyword evidence="3" id="KW-1185">Reference proteome</keyword>
<feature type="transmembrane region" description="Helical" evidence="1">
    <location>
        <begin position="15"/>
        <end position="33"/>
    </location>
</feature>
<keyword evidence="1" id="KW-1133">Transmembrane helix</keyword>
<keyword evidence="1" id="KW-0812">Transmembrane</keyword>
<evidence type="ECO:0000313" key="2">
    <source>
        <dbReference type="EMBL" id="MBB5837177.1"/>
    </source>
</evidence>
<reference evidence="2 3" key="1">
    <citation type="submission" date="2020-08" db="EMBL/GenBank/DDBJ databases">
        <title>Sequencing the genomes of 1000 actinobacteria strains.</title>
        <authorList>
            <person name="Klenk H.-P."/>
        </authorList>
    </citation>
    <scope>NUCLEOTIDE SEQUENCE [LARGE SCALE GENOMIC DNA]</scope>
    <source>
        <strain evidence="2 3">DSM 28967</strain>
    </source>
</reference>
<evidence type="ECO:0000256" key="1">
    <source>
        <dbReference type="SAM" id="Phobius"/>
    </source>
</evidence>
<gene>
    <name evidence="2" type="ORF">HDA39_003911</name>
</gene>
<keyword evidence="1" id="KW-0472">Membrane</keyword>